<evidence type="ECO:0000313" key="9">
    <source>
        <dbReference type="Proteomes" id="UP000468990"/>
    </source>
</evidence>
<dbReference type="InterPro" id="IPR036909">
    <property type="entry name" value="Cyt_c-like_dom_sf"/>
</dbReference>
<dbReference type="Pfam" id="PF00034">
    <property type="entry name" value="Cytochrom_C"/>
    <property type="match status" value="1"/>
</dbReference>
<dbReference type="Gene3D" id="1.10.760.10">
    <property type="entry name" value="Cytochrome c-like domain"/>
    <property type="match status" value="1"/>
</dbReference>
<dbReference type="InterPro" id="IPR009056">
    <property type="entry name" value="Cyt_c-like_dom"/>
</dbReference>
<accession>A0A521F8K9</accession>
<name>A0A521F8K9_9FLAO</name>
<evidence type="ECO:0000313" key="6">
    <source>
        <dbReference type="EMBL" id="MRX70143.1"/>
    </source>
</evidence>
<dbReference type="GO" id="GO:0009055">
    <property type="term" value="F:electron transfer activity"/>
    <property type="evidence" value="ECO:0007669"/>
    <property type="project" value="InterPro"/>
</dbReference>
<organism evidence="7 8">
    <name type="scientific">Flavobacterium resistens</name>
    <dbReference type="NCBI Taxonomy" id="443612"/>
    <lineage>
        <taxon>Bacteria</taxon>
        <taxon>Pseudomonadati</taxon>
        <taxon>Bacteroidota</taxon>
        <taxon>Flavobacteriia</taxon>
        <taxon>Flavobacteriales</taxon>
        <taxon>Flavobacteriaceae</taxon>
        <taxon>Flavobacterium</taxon>
    </lineage>
</organism>
<dbReference type="PROSITE" id="PS51257">
    <property type="entry name" value="PROKAR_LIPOPROTEIN"/>
    <property type="match status" value="1"/>
</dbReference>
<keyword evidence="3 4" id="KW-0408">Iron</keyword>
<keyword evidence="9" id="KW-1185">Reference proteome</keyword>
<reference evidence="6 9" key="2">
    <citation type="submission" date="2019-11" db="EMBL/GenBank/DDBJ databases">
        <title>Flavobacterium resistens genome.</title>
        <authorList>
            <person name="Wilson V.M."/>
            <person name="Newman J.D."/>
        </authorList>
    </citation>
    <scope>NUCLEOTIDE SEQUENCE [LARGE SCALE GENOMIC DNA]</scope>
    <source>
        <strain evidence="6 9">DSM 19382</strain>
    </source>
</reference>
<evidence type="ECO:0000256" key="1">
    <source>
        <dbReference type="ARBA" id="ARBA00022617"/>
    </source>
</evidence>
<dbReference type="GO" id="GO:0020037">
    <property type="term" value="F:heme binding"/>
    <property type="evidence" value="ECO:0007669"/>
    <property type="project" value="InterPro"/>
</dbReference>
<dbReference type="EMBL" id="WKKG01000011">
    <property type="protein sequence ID" value="MRX70143.1"/>
    <property type="molecule type" value="Genomic_DNA"/>
</dbReference>
<keyword evidence="1 4" id="KW-0349">Heme</keyword>
<evidence type="ECO:0000256" key="3">
    <source>
        <dbReference type="ARBA" id="ARBA00023004"/>
    </source>
</evidence>
<dbReference type="PROSITE" id="PS51007">
    <property type="entry name" value="CYTC"/>
    <property type="match status" value="1"/>
</dbReference>
<evidence type="ECO:0000256" key="4">
    <source>
        <dbReference type="PROSITE-ProRule" id="PRU00433"/>
    </source>
</evidence>
<dbReference type="GO" id="GO:0046872">
    <property type="term" value="F:metal ion binding"/>
    <property type="evidence" value="ECO:0007669"/>
    <property type="project" value="UniProtKB-KW"/>
</dbReference>
<dbReference type="RefSeq" id="WP_142452346.1">
    <property type="nucleotide sequence ID" value="NZ_FXTA01000007.1"/>
</dbReference>
<keyword evidence="2 4" id="KW-0479">Metal-binding</keyword>
<feature type="domain" description="Cytochrome c" evidence="5">
    <location>
        <begin position="39"/>
        <end position="130"/>
    </location>
</feature>
<gene>
    <name evidence="6" type="ORF">GJU42_19390</name>
    <name evidence="7" type="ORF">SAMN06265349_10720</name>
</gene>
<dbReference type="Proteomes" id="UP000317289">
    <property type="component" value="Unassembled WGS sequence"/>
</dbReference>
<evidence type="ECO:0000259" key="5">
    <source>
        <dbReference type="PROSITE" id="PS51007"/>
    </source>
</evidence>
<protein>
    <submittedName>
        <fullName evidence="6">C-type cytochrome</fullName>
    </submittedName>
    <submittedName>
        <fullName evidence="7">Cytochrome c</fullName>
    </submittedName>
</protein>
<dbReference type="AlphaFoldDB" id="A0A521F8K9"/>
<evidence type="ECO:0000256" key="2">
    <source>
        <dbReference type="ARBA" id="ARBA00022723"/>
    </source>
</evidence>
<proteinExistence type="predicted"/>
<sequence>MKIRIFNLIILVFLISCKKKEVEGNKFYEELSMQRKEMLLENIGKKYYEKNCVSCHAGKDAKDNFLVNSVRNQKRNESFFIDFITKQDSLLKYENKEALALKDWSNENAYIHNFDFNDNEIKAILYYLKK</sequence>
<dbReference type="OrthoDB" id="1362918at2"/>
<dbReference type="SUPFAM" id="SSF46626">
    <property type="entry name" value="Cytochrome c"/>
    <property type="match status" value="1"/>
</dbReference>
<reference evidence="7 8" key="1">
    <citation type="submission" date="2017-05" db="EMBL/GenBank/DDBJ databases">
        <authorList>
            <person name="Varghese N."/>
            <person name="Submissions S."/>
        </authorList>
    </citation>
    <scope>NUCLEOTIDE SEQUENCE [LARGE SCALE GENOMIC DNA]</scope>
    <source>
        <strain evidence="7 8">DSM 19382</strain>
    </source>
</reference>
<dbReference type="Proteomes" id="UP000468990">
    <property type="component" value="Unassembled WGS sequence"/>
</dbReference>
<evidence type="ECO:0000313" key="8">
    <source>
        <dbReference type="Proteomes" id="UP000317289"/>
    </source>
</evidence>
<dbReference type="EMBL" id="FXTA01000007">
    <property type="protein sequence ID" value="SMO91830.1"/>
    <property type="molecule type" value="Genomic_DNA"/>
</dbReference>
<evidence type="ECO:0000313" key="7">
    <source>
        <dbReference type="EMBL" id="SMO91830.1"/>
    </source>
</evidence>